<dbReference type="VEuPathDB" id="CryptoDB:Cvel_6097"/>
<reference evidence="1" key="1">
    <citation type="submission" date="2014-11" db="EMBL/GenBank/DDBJ databases">
        <authorList>
            <person name="Otto D Thomas"/>
            <person name="Naeem Raeece"/>
        </authorList>
    </citation>
    <scope>NUCLEOTIDE SEQUENCE</scope>
</reference>
<evidence type="ECO:0000313" key="1">
    <source>
        <dbReference type="EMBL" id="CEM40994.1"/>
    </source>
</evidence>
<protein>
    <submittedName>
        <fullName evidence="1">Uncharacterized protein</fullName>
    </submittedName>
</protein>
<proteinExistence type="predicted"/>
<dbReference type="AlphaFoldDB" id="A0A0G4HAI6"/>
<name>A0A0G4HAI6_9ALVE</name>
<feature type="non-terminal residue" evidence="1">
    <location>
        <position position="1"/>
    </location>
</feature>
<gene>
    <name evidence="1" type="ORF">Cvel_6097</name>
</gene>
<dbReference type="EMBL" id="CDMZ01002148">
    <property type="protein sequence ID" value="CEM40994.1"/>
    <property type="molecule type" value="Genomic_DNA"/>
</dbReference>
<sequence>ANDYDIINEVIVPFLKDGKERGLPQLYRLLNRMSNDGTEMGITIEKLSDKVKALEEIGHDDNELAKRVLIARNGHMPATLLILSFIRMTSRMTLNRLFDIRDAFQNFKAEDDPEEAALPAFTKEDEDGIDAPPDAMDADYLLTVSMDV</sequence>
<organism evidence="1">
    <name type="scientific">Chromera velia CCMP2878</name>
    <dbReference type="NCBI Taxonomy" id="1169474"/>
    <lineage>
        <taxon>Eukaryota</taxon>
        <taxon>Sar</taxon>
        <taxon>Alveolata</taxon>
        <taxon>Colpodellida</taxon>
        <taxon>Chromeraceae</taxon>
        <taxon>Chromera</taxon>
    </lineage>
</organism>
<accession>A0A0G4HAI6</accession>